<organism evidence="1 2">
    <name type="scientific">Rhamnusium bicolor</name>
    <dbReference type="NCBI Taxonomy" id="1586634"/>
    <lineage>
        <taxon>Eukaryota</taxon>
        <taxon>Metazoa</taxon>
        <taxon>Ecdysozoa</taxon>
        <taxon>Arthropoda</taxon>
        <taxon>Hexapoda</taxon>
        <taxon>Insecta</taxon>
        <taxon>Pterygota</taxon>
        <taxon>Neoptera</taxon>
        <taxon>Endopterygota</taxon>
        <taxon>Coleoptera</taxon>
        <taxon>Polyphaga</taxon>
        <taxon>Cucujiformia</taxon>
        <taxon>Chrysomeloidea</taxon>
        <taxon>Cerambycidae</taxon>
        <taxon>Lepturinae</taxon>
        <taxon>Rhagiini</taxon>
        <taxon>Rhamnusium</taxon>
    </lineage>
</organism>
<gene>
    <name evidence="1" type="ORF">NQ314_010956</name>
</gene>
<dbReference type="EMBL" id="JANEYF010003032">
    <property type="protein sequence ID" value="KAJ8939916.1"/>
    <property type="molecule type" value="Genomic_DNA"/>
</dbReference>
<accession>A0AAV8XN83</accession>
<dbReference type="Proteomes" id="UP001162156">
    <property type="component" value="Unassembled WGS sequence"/>
</dbReference>
<dbReference type="AlphaFoldDB" id="A0AAV8XN83"/>
<sequence length="293" mass="34265">MNVTANINNASKTVLFVFFEDSNSEPEVNISEKEKASYNTLLHSTCNSYEQILRDWRFSYHMRMSKIKTFDTPLIYFNKFPALRQPFGYKFLVEDFNIKHPKANIQSIHKIWPHVAATILEILRGKQIQAPDLYSMNVDQAVLSLKVLPWLFQPVVLRNKIRNKNFKLSRIEMADRFLMHVRGFDELESKICDRIDKLKELDILIQPFLIAVGPLQCVQAYFVVLDNQRYLFNDCLTALDVTFKIFFALDLPFPSECKGMWQTIDQLVYKVNKNVDPSASVVLSEIEHKFKKK</sequence>
<evidence type="ECO:0000313" key="2">
    <source>
        <dbReference type="Proteomes" id="UP001162156"/>
    </source>
</evidence>
<keyword evidence="2" id="KW-1185">Reference proteome</keyword>
<name>A0AAV8XN83_9CUCU</name>
<reference evidence="1" key="1">
    <citation type="journal article" date="2023" name="Insect Mol. Biol.">
        <title>Genome sequencing provides insights into the evolution of gene families encoding plant cell wall-degrading enzymes in longhorned beetles.</title>
        <authorList>
            <person name="Shin N.R."/>
            <person name="Okamura Y."/>
            <person name="Kirsch R."/>
            <person name="Pauchet Y."/>
        </authorList>
    </citation>
    <scope>NUCLEOTIDE SEQUENCE</scope>
    <source>
        <strain evidence="1">RBIC_L_NR</strain>
    </source>
</reference>
<comment type="caution">
    <text evidence="1">The sequence shown here is derived from an EMBL/GenBank/DDBJ whole genome shotgun (WGS) entry which is preliminary data.</text>
</comment>
<evidence type="ECO:0000313" key="1">
    <source>
        <dbReference type="EMBL" id="KAJ8939916.1"/>
    </source>
</evidence>
<protein>
    <submittedName>
        <fullName evidence="1">Uncharacterized protein</fullName>
    </submittedName>
</protein>
<proteinExistence type="predicted"/>